<dbReference type="Proteomes" id="UP000314985">
    <property type="component" value="Chromosome 11"/>
</dbReference>
<accession>A0A4X1V2S4</accession>
<dbReference type="AlphaFoldDB" id="A0A4X1V2S4"/>
<dbReference type="InterPro" id="IPR031314">
    <property type="entry name" value="DNK_dom"/>
</dbReference>
<dbReference type="Ensembl" id="ENSSSCT00070041666.1">
    <property type="protein sequence ID" value="ENSSSCP00070034989.1"/>
    <property type="gene ID" value="ENSSSCG00070020977.1"/>
</dbReference>
<proteinExistence type="predicted"/>
<name>A0A4X1V2S4_PIG</name>
<sequence>MMHQEPVCWFHTVQTISFTNHLKVLLEKLLKAKEPVQIFRRSVYLDRHIFAKNPFEIGMSGPFPSNKTNVFLLRRVNTLIQFQNL</sequence>
<feature type="domain" description="Deoxynucleoside kinase" evidence="1">
    <location>
        <begin position="1"/>
        <end position="57"/>
    </location>
</feature>
<dbReference type="Pfam" id="PF01712">
    <property type="entry name" value="dNK"/>
    <property type="match status" value="1"/>
</dbReference>
<organism evidence="2 3">
    <name type="scientific">Sus scrofa</name>
    <name type="common">Pig</name>
    <dbReference type="NCBI Taxonomy" id="9823"/>
    <lineage>
        <taxon>Eukaryota</taxon>
        <taxon>Metazoa</taxon>
        <taxon>Chordata</taxon>
        <taxon>Craniata</taxon>
        <taxon>Vertebrata</taxon>
        <taxon>Euteleostomi</taxon>
        <taxon>Mammalia</taxon>
        <taxon>Eutheria</taxon>
        <taxon>Laurasiatheria</taxon>
        <taxon>Artiodactyla</taxon>
        <taxon>Suina</taxon>
        <taxon>Suidae</taxon>
        <taxon>Sus</taxon>
    </lineage>
</organism>
<evidence type="ECO:0000259" key="1">
    <source>
        <dbReference type="Pfam" id="PF01712"/>
    </source>
</evidence>
<reference evidence="2 3" key="1">
    <citation type="submission" date="2017-08" db="EMBL/GenBank/DDBJ databases">
        <title>USMARCv1.0.</title>
        <authorList>
            <person name="Hannum G.I."/>
            <person name="Koren S."/>
            <person name="Schroeder S.G."/>
            <person name="Chin S.C."/>
            <person name="Nonneman D.J."/>
            <person name="Becker S.A."/>
            <person name="Rosen B.D."/>
            <person name="Bickhart D.M."/>
            <person name="Putnam N.H."/>
            <person name="Green R.E."/>
            <person name="Tuggle C.K."/>
            <person name="Liu H."/>
            <person name="Rohrer G.A."/>
            <person name="Warr A."/>
            <person name="Hall R."/>
            <person name="Kim K."/>
            <person name="Hume D.A."/>
            <person name="Talbot R."/>
            <person name="Chow W."/>
            <person name="Howe K."/>
            <person name="Schwartz A.S."/>
            <person name="Watson M."/>
            <person name="Archibald A.L."/>
            <person name="Phillippy A.M."/>
            <person name="Smith T.P.L."/>
        </authorList>
    </citation>
    <scope>NUCLEOTIDE SEQUENCE [LARGE SCALE GENOMIC DNA]</scope>
</reference>
<evidence type="ECO:0000313" key="2">
    <source>
        <dbReference type="Ensembl" id="ENSSSCP00070034989.1"/>
    </source>
</evidence>
<dbReference type="InterPro" id="IPR027417">
    <property type="entry name" value="P-loop_NTPase"/>
</dbReference>
<reference evidence="2" key="2">
    <citation type="submission" date="2025-08" db="UniProtKB">
        <authorList>
            <consortium name="Ensembl"/>
        </authorList>
    </citation>
    <scope>IDENTIFICATION</scope>
</reference>
<evidence type="ECO:0000313" key="3">
    <source>
        <dbReference type="Proteomes" id="UP000314985"/>
    </source>
</evidence>
<protein>
    <recommendedName>
        <fullName evidence="1">Deoxynucleoside kinase domain-containing protein</fullName>
    </recommendedName>
</protein>
<dbReference type="Gene3D" id="3.40.50.300">
    <property type="entry name" value="P-loop containing nucleotide triphosphate hydrolases"/>
    <property type="match status" value="1"/>
</dbReference>